<dbReference type="EMBL" id="CP007806">
    <property type="protein sequence ID" value="AIG25687.1"/>
    <property type="molecule type" value="Genomic_DNA"/>
</dbReference>
<accession>A0A075QZC0</accession>
<proteinExistence type="inferred from homology"/>
<dbReference type="Gene3D" id="3.30.1490.100">
    <property type="entry name" value="DNA polymerase, Y-family, little finger domain"/>
    <property type="match status" value="1"/>
</dbReference>
<dbReference type="STRING" id="1042163.BRLA_c013480"/>
<keyword evidence="13 15" id="KW-0234">DNA repair</keyword>
<evidence type="ECO:0000256" key="15">
    <source>
        <dbReference type="HAMAP-Rule" id="MF_01113"/>
    </source>
</evidence>
<dbReference type="GO" id="GO:0042276">
    <property type="term" value="P:error-prone translesion synthesis"/>
    <property type="evidence" value="ECO:0007669"/>
    <property type="project" value="TreeGrafter"/>
</dbReference>
<dbReference type="PROSITE" id="PS50173">
    <property type="entry name" value="UMUC"/>
    <property type="match status" value="1"/>
</dbReference>
<evidence type="ECO:0000256" key="14">
    <source>
        <dbReference type="ARBA" id="ARBA00049244"/>
    </source>
</evidence>
<dbReference type="HOGENOM" id="CLU_012348_1_2_9"/>
<evidence type="ECO:0000259" key="16">
    <source>
        <dbReference type="PROSITE" id="PS50173"/>
    </source>
</evidence>
<evidence type="ECO:0000256" key="9">
    <source>
        <dbReference type="ARBA" id="ARBA00022763"/>
    </source>
</evidence>
<evidence type="ECO:0000256" key="7">
    <source>
        <dbReference type="ARBA" id="ARBA00022705"/>
    </source>
</evidence>
<evidence type="ECO:0000256" key="12">
    <source>
        <dbReference type="ARBA" id="ARBA00023125"/>
    </source>
</evidence>
<dbReference type="InterPro" id="IPR050116">
    <property type="entry name" value="DNA_polymerase-Y"/>
</dbReference>
<reference evidence="17 18" key="1">
    <citation type="journal article" date="2011" name="J. Bacteriol.">
        <title>Genome sequence of Brevibacillus laterosporus LMG 15441, a pathogen of invertebrates.</title>
        <authorList>
            <person name="Djukic M."/>
            <person name="Poehlein A."/>
            <person name="Thurmer A."/>
            <person name="Daniel R."/>
        </authorList>
    </citation>
    <scope>NUCLEOTIDE SEQUENCE [LARGE SCALE GENOMIC DNA]</scope>
    <source>
        <strain evidence="17 18">LMG 15441</strain>
    </source>
</reference>
<evidence type="ECO:0000256" key="3">
    <source>
        <dbReference type="ARBA" id="ARBA00022457"/>
    </source>
</evidence>
<keyword evidence="5 15" id="KW-0808">Transferase</keyword>
<dbReference type="InterPro" id="IPR053848">
    <property type="entry name" value="IMS_HHH_1"/>
</dbReference>
<dbReference type="CDD" id="cd03586">
    <property type="entry name" value="PolY_Pol_IV_kappa"/>
    <property type="match status" value="1"/>
</dbReference>
<dbReference type="InterPro" id="IPR017961">
    <property type="entry name" value="DNA_pol_Y-fam_little_finger"/>
</dbReference>
<evidence type="ECO:0000256" key="8">
    <source>
        <dbReference type="ARBA" id="ARBA00022723"/>
    </source>
</evidence>
<evidence type="ECO:0000256" key="6">
    <source>
        <dbReference type="ARBA" id="ARBA00022695"/>
    </source>
</evidence>
<evidence type="ECO:0000313" key="18">
    <source>
        <dbReference type="Proteomes" id="UP000005850"/>
    </source>
</evidence>
<dbReference type="eggNOG" id="COG0389">
    <property type="taxonomic scope" value="Bacteria"/>
</dbReference>
<dbReference type="Gene3D" id="3.30.70.270">
    <property type="match status" value="1"/>
</dbReference>
<dbReference type="GO" id="GO:0006281">
    <property type="term" value="P:DNA repair"/>
    <property type="evidence" value="ECO:0007669"/>
    <property type="project" value="UniProtKB-UniRule"/>
</dbReference>
<dbReference type="GO" id="GO:0009432">
    <property type="term" value="P:SOS response"/>
    <property type="evidence" value="ECO:0007669"/>
    <property type="project" value="TreeGrafter"/>
</dbReference>
<dbReference type="EC" id="2.7.7.7" evidence="15"/>
<dbReference type="GO" id="GO:0006261">
    <property type="term" value="P:DNA-templated DNA replication"/>
    <property type="evidence" value="ECO:0007669"/>
    <property type="project" value="UniProtKB-UniRule"/>
</dbReference>
<dbReference type="Gene3D" id="1.10.150.20">
    <property type="entry name" value="5' to 3' exonuclease, C-terminal subdomain"/>
    <property type="match status" value="1"/>
</dbReference>
<dbReference type="Proteomes" id="UP000005850">
    <property type="component" value="Chromosome"/>
</dbReference>
<dbReference type="PANTHER" id="PTHR11076">
    <property type="entry name" value="DNA REPAIR POLYMERASE UMUC / TRANSFERASE FAMILY MEMBER"/>
    <property type="match status" value="1"/>
</dbReference>
<comment type="subcellular location">
    <subcellularLocation>
        <location evidence="1 15">Cytoplasm</location>
    </subcellularLocation>
</comment>
<comment type="function">
    <text evidence="15">Poorly processive, error-prone DNA polymerase involved in untargeted mutagenesis. Copies undamaged DNA at stalled replication forks, which arise in vivo from mismatched or misaligned primer ends. These misaligned primers can be extended by PolIV. Exhibits no 3'-5' exonuclease (proofreading) activity. May be involved in translesional synthesis, in conjunction with the beta clamp from PolIII.</text>
</comment>
<dbReference type="InterPro" id="IPR043128">
    <property type="entry name" value="Rev_trsase/Diguanyl_cyclase"/>
</dbReference>
<dbReference type="InterPro" id="IPR001126">
    <property type="entry name" value="UmuC"/>
</dbReference>
<dbReference type="KEGG" id="blr:BRLA_c013480"/>
<organism evidence="17 18">
    <name type="scientific">Brevibacillus laterosporus LMG 15441</name>
    <dbReference type="NCBI Taxonomy" id="1042163"/>
    <lineage>
        <taxon>Bacteria</taxon>
        <taxon>Bacillati</taxon>
        <taxon>Bacillota</taxon>
        <taxon>Bacilli</taxon>
        <taxon>Bacillales</taxon>
        <taxon>Paenibacillaceae</taxon>
        <taxon>Brevibacillus</taxon>
    </lineage>
</organism>
<dbReference type="GO" id="GO:0000287">
    <property type="term" value="F:magnesium ion binding"/>
    <property type="evidence" value="ECO:0007669"/>
    <property type="project" value="UniProtKB-UniRule"/>
</dbReference>
<name>A0A075QZC0_BRELA</name>
<keyword evidence="6 15" id="KW-0548">Nucleotidyltransferase</keyword>
<feature type="binding site" evidence="15">
    <location>
        <position position="134"/>
    </location>
    <ligand>
        <name>Mg(2+)</name>
        <dbReference type="ChEBI" id="CHEBI:18420"/>
    </ligand>
</feature>
<feature type="active site" evidence="15">
    <location>
        <position position="135"/>
    </location>
</feature>
<dbReference type="FunFam" id="3.40.1170.60:FF:000001">
    <property type="entry name" value="DNA polymerase IV"/>
    <property type="match status" value="1"/>
</dbReference>
<sequence length="387" mass="44263">MQIGQRSELNRYTQCSIITIESDENICLGEAAMKKFIHVDIDAFYASVEQLDHPEWRNQPVIVGGTGNRGVVATCSYEARSFGVRSAMPVALARKKCPQGIFVPCRFARYHEKSEEIRRIYTEYAELYQPIGLDEAYLDVSHYENAVPIAKELKRRIKQETGLTCSIGLSYNMSLAKIASDLKKPDAFVIIRAENALDVLAPLPISVLHGVGKKSQEVLSKKGIETVRDLWELSVEEMVQLFGKWGHALYGRSRGIDQREIEMDRPVKSISRETTLVYDLQERDRIAEIARELLAHIKEEAEQEGVHPQTLTLKVRFTDFTTKSKQRKVMSGTSWEEWLEFLLDEFDFSSGVRLIGVGFSNFLREEEQKERFEQLSIFSLPAWKEGM</sequence>
<gene>
    <name evidence="15" type="primary">dinB</name>
    <name evidence="17" type="ORF">BRLA_c013480</name>
</gene>
<feature type="binding site" evidence="15">
    <location>
        <position position="40"/>
    </location>
    <ligand>
        <name>Mg(2+)</name>
        <dbReference type="ChEBI" id="CHEBI:18420"/>
    </ligand>
</feature>
<dbReference type="Gene3D" id="3.40.1170.60">
    <property type="match status" value="1"/>
</dbReference>
<keyword evidence="18" id="KW-1185">Reference proteome</keyword>
<keyword evidence="8 15" id="KW-0479">Metal-binding</keyword>
<evidence type="ECO:0000256" key="4">
    <source>
        <dbReference type="ARBA" id="ARBA00022490"/>
    </source>
</evidence>
<evidence type="ECO:0000256" key="10">
    <source>
        <dbReference type="ARBA" id="ARBA00022842"/>
    </source>
</evidence>
<evidence type="ECO:0000256" key="11">
    <source>
        <dbReference type="ARBA" id="ARBA00022932"/>
    </source>
</evidence>
<keyword evidence="4 15" id="KW-0963">Cytoplasm</keyword>
<keyword evidence="7 15" id="KW-0235">DNA replication</keyword>
<dbReference type="Pfam" id="PF21999">
    <property type="entry name" value="IMS_HHH_1"/>
    <property type="match status" value="1"/>
</dbReference>
<dbReference type="PANTHER" id="PTHR11076:SF33">
    <property type="entry name" value="DNA POLYMERASE KAPPA"/>
    <property type="match status" value="1"/>
</dbReference>
<evidence type="ECO:0000256" key="2">
    <source>
        <dbReference type="ARBA" id="ARBA00010945"/>
    </source>
</evidence>
<comment type="similarity">
    <text evidence="2 15">Belongs to the DNA polymerase type-Y family.</text>
</comment>
<comment type="catalytic activity">
    <reaction evidence="14 15">
        <text>DNA(n) + a 2'-deoxyribonucleoside 5'-triphosphate = DNA(n+1) + diphosphate</text>
        <dbReference type="Rhea" id="RHEA:22508"/>
        <dbReference type="Rhea" id="RHEA-COMP:17339"/>
        <dbReference type="Rhea" id="RHEA-COMP:17340"/>
        <dbReference type="ChEBI" id="CHEBI:33019"/>
        <dbReference type="ChEBI" id="CHEBI:61560"/>
        <dbReference type="ChEBI" id="CHEBI:173112"/>
        <dbReference type="EC" id="2.7.7.7"/>
    </reaction>
</comment>
<keyword evidence="12 15" id="KW-0238">DNA-binding</keyword>
<keyword evidence="10 15" id="KW-0460">Magnesium</keyword>
<dbReference type="NCBIfam" id="NF002677">
    <property type="entry name" value="PRK02406.1"/>
    <property type="match status" value="1"/>
</dbReference>
<feature type="domain" description="UmuC" evidence="16">
    <location>
        <begin position="36"/>
        <end position="212"/>
    </location>
</feature>
<comment type="cofactor">
    <cofactor evidence="15">
        <name>Mg(2+)</name>
        <dbReference type="ChEBI" id="CHEBI:18420"/>
    </cofactor>
    <text evidence="15">Binds 2 magnesium ions per subunit.</text>
</comment>
<evidence type="ECO:0000313" key="17">
    <source>
        <dbReference type="EMBL" id="AIG25687.1"/>
    </source>
</evidence>
<keyword evidence="9 15" id="KW-0227">DNA damage</keyword>
<dbReference type="NCBIfam" id="NF010731">
    <property type="entry name" value="PRK14133.1"/>
    <property type="match status" value="1"/>
</dbReference>
<dbReference type="Pfam" id="PF11799">
    <property type="entry name" value="IMS_C"/>
    <property type="match status" value="1"/>
</dbReference>
<keyword evidence="3 15" id="KW-0515">Mutator protein</keyword>
<dbReference type="Pfam" id="PF00817">
    <property type="entry name" value="IMS"/>
    <property type="match status" value="1"/>
</dbReference>
<evidence type="ECO:0000256" key="1">
    <source>
        <dbReference type="ARBA" id="ARBA00004496"/>
    </source>
</evidence>
<dbReference type="InterPro" id="IPR036775">
    <property type="entry name" value="DNA_pol_Y-fam_lit_finger_sf"/>
</dbReference>
<dbReference type="GO" id="GO:0003684">
    <property type="term" value="F:damaged DNA binding"/>
    <property type="evidence" value="ECO:0007669"/>
    <property type="project" value="InterPro"/>
</dbReference>
<keyword evidence="11 15" id="KW-0239">DNA-directed DNA polymerase</keyword>
<evidence type="ECO:0000256" key="5">
    <source>
        <dbReference type="ARBA" id="ARBA00022679"/>
    </source>
</evidence>
<dbReference type="GO" id="GO:0005829">
    <property type="term" value="C:cytosol"/>
    <property type="evidence" value="ECO:0007669"/>
    <property type="project" value="TreeGrafter"/>
</dbReference>
<dbReference type="SUPFAM" id="SSF56672">
    <property type="entry name" value="DNA/RNA polymerases"/>
    <property type="match status" value="1"/>
</dbReference>
<comment type="subunit">
    <text evidence="15">Monomer.</text>
</comment>
<dbReference type="HAMAP" id="MF_01113">
    <property type="entry name" value="DNApol_IV"/>
    <property type="match status" value="1"/>
</dbReference>
<dbReference type="InterPro" id="IPR022880">
    <property type="entry name" value="DNApol_IV"/>
</dbReference>
<evidence type="ECO:0000256" key="13">
    <source>
        <dbReference type="ARBA" id="ARBA00023204"/>
    </source>
</evidence>
<dbReference type="AlphaFoldDB" id="A0A075QZC0"/>
<dbReference type="GO" id="GO:0003887">
    <property type="term" value="F:DNA-directed DNA polymerase activity"/>
    <property type="evidence" value="ECO:0007669"/>
    <property type="project" value="UniProtKB-UniRule"/>
</dbReference>
<dbReference type="InterPro" id="IPR043502">
    <property type="entry name" value="DNA/RNA_pol_sf"/>
</dbReference>
<protein>
    <recommendedName>
        <fullName evidence="15">DNA polymerase IV</fullName>
        <shortName evidence="15">Pol IV</shortName>
        <ecNumber evidence="15">2.7.7.7</ecNumber>
    </recommendedName>
</protein>
<dbReference type="SUPFAM" id="SSF100879">
    <property type="entry name" value="Lesion bypass DNA polymerase (Y-family), little finger domain"/>
    <property type="match status" value="1"/>
</dbReference>
<feature type="site" description="Substrate discrimination" evidence="15">
    <location>
        <position position="45"/>
    </location>
</feature>